<feature type="region of interest" description="Disordered" evidence="6">
    <location>
        <begin position="111"/>
        <end position="177"/>
    </location>
</feature>
<proteinExistence type="predicted"/>
<keyword evidence="10" id="KW-1185">Reference proteome</keyword>
<keyword evidence="5 7" id="KW-0472">Membrane</keyword>
<accession>A0A7H2BJF6</accession>
<reference evidence="9 10" key="1">
    <citation type="submission" date="2020-09" db="EMBL/GenBank/DDBJ databases">
        <title>Investigation of environmental microbe.</title>
        <authorList>
            <person name="Ou Y."/>
            <person name="Kang Q."/>
        </authorList>
    </citation>
    <scope>NUCLEOTIDE SEQUENCE [LARGE SCALE GENOMIC DNA]</scope>
    <source>
        <strain evidence="9 10">KJZ-9</strain>
    </source>
</reference>
<dbReference type="EMBL" id="CP061538">
    <property type="protein sequence ID" value="QNV39802.1"/>
    <property type="molecule type" value="Genomic_DNA"/>
</dbReference>
<evidence type="ECO:0000256" key="5">
    <source>
        <dbReference type="ARBA" id="ARBA00023136"/>
    </source>
</evidence>
<dbReference type="AlphaFoldDB" id="A0A7H2BJF6"/>
<dbReference type="RefSeq" id="WP_068171972.1">
    <property type="nucleotide sequence ID" value="NZ_CP061538.1"/>
</dbReference>
<keyword evidence="2" id="KW-1003">Cell membrane</keyword>
<keyword evidence="3 7" id="KW-0812">Transmembrane</keyword>
<dbReference type="Pfam" id="PF13396">
    <property type="entry name" value="PLDc_N"/>
    <property type="match status" value="1"/>
</dbReference>
<name>A0A7H2BJF6_9MICC</name>
<evidence type="ECO:0000256" key="7">
    <source>
        <dbReference type="SAM" id="Phobius"/>
    </source>
</evidence>
<dbReference type="InterPro" id="IPR027379">
    <property type="entry name" value="CLS_N"/>
</dbReference>
<feature type="compositionally biased region" description="Polar residues" evidence="6">
    <location>
        <begin position="148"/>
        <end position="163"/>
    </location>
</feature>
<evidence type="ECO:0000256" key="2">
    <source>
        <dbReference type="ARBA" id="ARBA00022475"/>
    </source>
</evidence>
<evidence type="ECO:0000259" key="8">
    <source>
        <dbReference type="Pfam" id="PF13396"/>
    </source>
</evidence>
<evidence type="ECO:0000256" key="3">
    <source>
        <dbReference type="ARBA" id="ARBA00022692"/>
    </source>
</evidence>
<organism evidence="9 10">
    <name type="scientific">Rothia amarae</name>
    <dbReference type="NCBI Taxonomy" id="169480"/>
    <lineage>
        <taxon>Bacteria</taxon>
        <taxon>Bacillati</taxon>
        <taxon>Actinomycetota</taxon>
        <taxon>Actinomycetes</taxon>
        <taxon>Micrococcales</taxon>
        <taxon>Micrococcaceae</taxon>
        <taxon>Rothia</taxon>
    </lineage>
</organism>
<keyword evidence="4 7" id="KW-1133">Transmembrane helix</keyword>
<dbReference type="GO" id="GO:0005886">
    <property type="term" value="C:plasma membrane"/>
    <property type="evidence" value="ECO:0007669"/>
    <property type="project" value="UniProtKB-SubCell"/>
</dbReference>
<dbReference type="Proteomes" id="UP000516421">
    <property type="component" value="Chromosome"/>
</dbReference>
<feature type="compositionally biased region" description="Low complexity" evidence="6">
    <location>
        <begin position="111"/>
        <end position="134"/>
    </location>
</feature>
<evidence type="ECO:0000256" key="6">
    <source>
        <dbReference type="SAM" id="MobiDB-lite"/>
    </source>
</evidence>
<gene>
    <name evidence="9" type="ORF">IDM48_10710</name>
</gene>
<evidence type="ECO:0000313" key="9">
    <source>
        <dbReference type="EMBL" id="QNV39802.1"/>
    </source>
</evidence>
<comment type="subcellular location">
    <subcellularLocation>
        <location evidence="1">Cell membrane</location>
        <topology evidence="1">Multi-pass membrane protein</topology>
    </subcellularLocation>
</comment>
<dbReference type="KEGG" id="rama:IDM48_10710"/>
<feature type="transmembrane region" description="Helical" evidence="7">
    <location>
        <begin position="13"/>
        <end position="36"/>
    </location>
</feature>
<sequence>MTHVAATNLPPEMLSWAILIAVFASLALALFCVFTIHRNPYFNELQKIGWLLLALGLPIFGPIAWFSRAHHEKKVRSNPEKYGVQESPSVSDYAAKLVPVHGDKSSDSFSTYTASSGASQSGSVSAGVASLTGSQTRGKTTRFAPSSDFAQQTETADSASNPHLSEGEDGGPRVLRF</sequence>
<protein>
    <submittedName>
        <fullName evidence="9">PLDc_N domain-containing protein</fullName>
    </submittedName>
</protein>
<evidence type="ECO:0000256" key="1">
    <source>
        <dbReference type="ARBA" id="ARBA00004651"/>
    </source>
</evidence>
<feature type="transmembrane region" description="Helical" evidence="7">
    <location>
        <begin position="48"/>
        <end position="67"/>
    </location>
</feature>
<evidence type="ECO:0000256" key="4">
    <source>
        <dbReference type="ARBA" id="ARBA00022989"/>
    </source>
</evidence>
<feature type="domain" description="Cardiolipin synthase N-terminal" evidence="8">
    <location>
        <begin position="28"/>
        <end position="66"/>
    </location>
</feature>
<evidence type="ECO:0000313" key="10">
    <source>
        <dbReference type="Proteomes" id="UP000516421"/>
    </source>
</evidence>